<dbReference type="InterPro" id="IPR051534">
    <property type="entry name" value="CBASS_pafABC_assoc_protein"/>
</dbReference>
<name>A0ABS5VY95_9BACT</name>
<dbReference type="PANTHER" id="PTHR34580:SF9">
    <property type="entry name" value="SLL5097 PROTEIN"/>
    <property type="match status" value="1"/>
</dbReference>
<feature type="domain" description="WCX" evidence="2">
    <location>
        <begin position="251"/>
        <end position="325"/>
    </location>
</feature>
<accession>A0ABS5VY95</accession>
<dbReference type="Pfam" id="PF25583">
    <property type="entry name" value="WCX"/>
    <property type="match status" value="1"/>
</dbReference>
<dbReference type="InterPro" id="IPR026881">
    <property type="entry name" value="WYL_dom"/>
</dbReference>
<proteinExistence type="predicted"/>
<evidence type="ECO:0000313" key="3">
    <source>
        <dbReference type="EMBL" id="MBT1706382.1"/>
    </source>
</evidence>
<reference evidence="3 4" key="1">
    <citation type="submission" date="2021-05" db="EMBL/GenBank/DDBJ databases">
        <title>A Polyphasic approach of four new species of the genus Ohtaekwangia: Ohtaekwangia histidinii sp. nov., Ohtaekwangia cretensis sp. nov., Ohtaekwangia indiensis sp. nov., Ohtaekwangia reichenbachii sp. nov. from diverse environment.</title>
        <authorList>
            <person name="Octaviana S."/>
        </authorList>
    </citation>
    <scope>NUCLEOTIDE SEQUENCE [LARGE SCALE GENOMIC DNA]</scope>
    <source>
        <strain evidence="3 4">PWU20</strain>
    </source>
</reference>
<protein>
    <submittedName>
        <fullName evidence="3">WYL domain-containing protein</fullName>
    </submittedName>
</protein>
<dbReference type="PANTHER" id="PTHR34580">
    <property type="match status" value="1"/>
</dbReference>
<evidence type="ECO:0000259" key="2">
    <source>
        <dbReference type="Pfam" id="PF25583"/>
    </source>
</evidence>
<gene>
    <name evidence="3" type="ORF">KK060_24100</name>
</gene>
<evidence type="ECO:0000259" key="1">
    <source>
        <dbReference type="Pfam" id="PF13280"/>
    </source>
</evidence>
<dbReference type="PROSITE" id="PS52050">
    <property type="entry name" value="WYL"/>
    <property type="match status" value="1"/>
</dbReference>
<dbReference type="Proteomes" id="UP000772618">
    <property type="component" value="Unassembled WGS sequence"/>
</dbReference>
<sequence>MPIAKNPILRYRIINACLSNKHKRYWTALELIEKLRSYDYDVKKRTLERDLELMRYDERLGYYAPIAYDNNKKAYYYTDPDFSIQSLLLSPEDLETLGNTSAMLQKFKGLGFVNAFQEIVDKLTRLIEHMRIPQRNDIIAFEDNGYNKGRDHFDDILRLISGCTVASIRYQKFNRQETDEHIFHPYFLKEYCQRWYVLGYSETRRNTITLALDRIISVTDTTLPFLKDKELSPEKYFQHTLGVTIGQGPLEDIHLHFSPVMAPYIKTQYLHGTQHILSEDKTGLTISLQLIVNPELMQELLRYCPHVTILKPTSLKEKYIALLQEGLKNGK</sequence>
<keyword evidence="4" id="KW-1185">Reference proteome</keyword>
<evidence type="ECO:0000313" key="4">
    <source>
        <dbReference type="Proteomes" id="UP000772618"/>
    </source>
</evidence>
<comment type="caution">
    <text evidence="3">The sequence shown here is derived from an EMBL/GenBank/DDBJ whole genome shotgun (WGS) entry which is preliminary data.</text>
</comment>
<organism evidence="3 4">
    <name type="scientific">Chryseosolibacter indicus</name>
    <dbReference type="NCBI Taxonomy" id="2782351"/>
    <lineage>
        <taxon>Bacteria</taxon>
        <taxon>Pseudomonadati</taxon>
        <taxon>Bacteroidota</taxon>
        <taxon>Cytophagia</taxon>
        <taxon>Cytophagales</taxon>
        <taxon>Chryseotaleaceae</taxon>
        <taxon>Chryseosolibacter</taxon>
    </lineage>
</organism>
<dbReference type="EMBL" id="JAHESD010000106">
    <property type="protein sequence ID" value="MBT1706382.1"/>
    <property type="molecule type" value="Genomic_DNA"/>
</dbReference>
<dbReference type="InterPro" id="IPR057727">
    <property type="entry name" value="WCX_dom"/>
</dbReference>
<feature type="domain" description="WYL" evidence="1">
    <location>
        <begin position="152"/>
        <end position="219"/>
    </location>
</feature>
<dbReference type="Pfam" id="PF13280">
    <property type="entry name" value="WYL"/>
    <property type="match status" value="1"/>
</dbReference>